<proteinExistence type="inferred from homology"/>
<evidence type="ECO:0008006" key="5">
    <source>
        <dbReference type="Google" id="ProtNLM"/>
    </source>
</evidence>
<dbReference type="CDD" id="cd02981">
    <property type="entry name" value="PDI_b_family"/>
    <property type="match status" value="1"/>
</dbReference>
<feature type="chain" id="PRO_5003582169" description="Endoplasmic reticulum protein 27" evidence="2">
    <location>
        <begin position="18"/>
        <end position="257"/>
    </location>
</feature>
<dbReference type="HOGENOM" id="CLU_088451_0_0_1"/>
<reference evidence="3" key="2">
    <citation type="submission" date="2025-08" db="UniProtKB">
        <authorList>
            <consortium name="Ensembl"/>
        </authorList>
    </citation>
    <scope>IDENTIFICATION</scope>
</reference>
<reference evidence="3" key="3">
    <citation type="submission" date="2025-09" db="UniProtKB">
        <authorList>
            <consortium name="Ensembl"/>
        </authorList>
    </citation>
    <scope>IDENTIFICATION</scope>
</reference>
<dbReference type="CDD" id="cd02982">
    <property type="entry name" value="PDI_b'_family"/>
    <property type="match status" value="1"/>
</dbReference>
<accession>H3CJH3</accession>
<comment type="similarity">
    <text evidence="1">Belongs to the protein disulfide isomerase family.</text>
</comment>
<dbReference type="Pfam" id="PF13848">
    <property type="entry name" value="Thioredoxin_6"/>
    <property type="match status" value="1"/>
</dbReference>
<dbReference type="GO" id="GO:0003756">
    <property type="term" value="F:protein disulfide isomerase activity"/>
    <property type="evidence" value="ECO:0007669"/>
    <property type="project" value="TreeGrafter"/>
</dbReference>
<dbReference type="GO" id="GO:0006457">
    <property type="term" value="P:protein folding"/>
    <property type="evidence" value="ECO:0007669"/>
    <property type="project" value="TreeGrafter"/>
</dbReference>
<keyword evidence="2" id="KW-0732">Signal</keyword>
<dbReference type="PANTHER" id="PTHR18929">
    <property type="entry name" value="PROTEIN DISULFIDE ISOMERASE"/>
    <property type="match status" value="1"/>
</dbReference>
<keyword evidence="4" id="KW-1185">Reference proteome</keyword>
<dbReference type="GO" id="GO:0034976">
    <property type="term" value="P:response to endoplasmic reticulum stress"/>
    <property type="evidence" value="ECO:0007669"/>
    <property type="project" value="TreeGrafter"/>
</dbReference>
<dbReference type="AlphaFoldDB" id="H3CJH3"/>
<dbReference type="InterPro" id="IPR036249">
    <property type="entry name" value="Thioredoxin-like_sf"/>
</dbReference>
<sequence length="257" mass="28328">MLTTLFLLFLVSSGISTEKDGSPVRLTDAKAAEAFVSSAEVAVIGFLESEESRGYQELVAAAKRVDSVPVAICTVKEVWADYNISSDTIILFRKADRHQEKLDLAAAKKIDADGLVNFITINEVRYVTEYNQVTAVGLFNSEVKTHLVIFANRGTKAYTELKDQLEALAPEFTGKFLFVLLNGALKSNSRPLGYFGLKSKDLPRVGIYDGDSDMKWLLPEGEISTERVREFCQSFLNGELKLGEDVKQAGAEAKTEL</sequence>
<evidence type="ECO:0000313" key="3">
    <source>
        <dbReference type="Ensembl" id="ENSTNIP00000008402.1"/>
    </source>
</evidence>
<dbReference type="SUPFAM" id="SSF52833">
    <property type="entry name" value="Thioredoxin-like"/>
    <property type="match status" value="2"/>
</dbReference>
<organism evidence="3 4">
    <name type="scientific">Tetraodon nigroviridis</name>
    <name type="common">Spotted green pufferfish</name>
    <name type="synonym">Chelonodon nigroviridis</name>
    <dbReference type="NCBI Taxonomy" id="99883"/>
    <lineage>
        <taxon>Eukaryota</taxon>
        <taxon>Metazoa</taxon>
        <taxon>Chordata</taxon>
        <taxon>Craniata</taxon>
        <taxon>Vertebrata</taxon>
        <taxon>Euteleostomi</taxon>
        <taxon>Actinopterygii</taxon>
        <taxon>Neopterygii</taxon>
        <taxon>Teleostei</taxon>
        <taxon>Neoteleostei</taxon>
        <taxon>Acanthomorphata</taxon>
        <taxon>Eupercaria</taxon>
        <taxon>Tetraodontiformes</taxon>
        <taxon>Tetradontoidea</taxon>
        <taxon>Tetraodontidae</taxon>
        <taxon>Tetraodon</taxon>
    </lineage>
</organism>
<reference evidence="4" key="1">
    <citation type="journal article" date="2004" name="Nature">
        <title>Genome duplication in the teleost fish Tetraodon nigroviridis reveals the early vertebrate proto-karyotype.</title>
        <authorList>
            <person name="Jaillon O."/>
            <person name="Aury J.-M."/>
            <person name="Brunet F."/>
            <person name="Petit J.-L."/>
            <person name="Stange-Thomann N."/>
            <person name="Mauceli E."/>
            <person name="Bouneau L."/>
            <person name="Fischer C."/>
            <person name="Ozouf-Costaz C."/>
            <person name="Bernot A."/>
            <person name="Nicaud S."/>
            <person name="Jaffe D."/>
            <person name="Fisher S."/>
            <person name="Lutfalla G."/>
            <person name="Dossat C."/>
            <person name="Segurens B."/>
            <person name="Dasilva C."/>
            <person name="Salanoubat M."/>
            <person name="Levy M."/>
            <person name="Boudet N."/>
            <person name="Castellano S."/>
            <person name="Anthouard V."/>
            <person name="Jubin C."/>
            <person name="Castelli V."/>
            <person name="Katinka M."/>
            <person name="Vacherie B."/>
            <person name="Biemont C."/>
            <person name="Skalli Z."/>
            <person name="Cattolico L."/>
            <person name="Poulain J."/>
            <person name="De Berardinis V."/>
            <person name="Cruaud C."/>
            <person name="Duprat S."/>
            <person name="Brottier P."/>
            <person name="Coutanceau J.-P."/>
            <person name="Gouzy J."/>
            <person name="Parra G."/>
            <person name="Lardier G."/>
            <person name="Chapple C."/>
            <person name="McKernan K.J."/>
            <person name="McEwan P."/>
            <person name="Bosak S."/>
            <person name="Kellis M."/>
            <person name="Volff J.-N."/>
            <person name="Guigo R."/>
            <person name="Zody M.C."/>
            <person name="Mesirov J."/>
            <person name="Lindblad-Toh K."/>
            <person name="Birren B."/>
            <person name="Nusbaum C."/>
            <person name="Kahn D."/>
            <person name="Robinson-Rechavi M."/>
            <person name="Laudet V."/>
            <person name="Schachter V."/>
            <person name="Quetier F."/>
            <person name="Saurin W."/>
            <person name="Scarpelli C."/>
            <person name="Wincker P."/>
            <person name="Lander E.S."/>
            <person name="Weissenbach J."/>
            <person name="Roest Crollius H."/>
        </authorList>
    </citation>
    <scope>NUCLEOTIDE SEQUENCE [LARGE SCALE GENOMIC DNA]</scope>
</reference>
<dbReference type="PANTHER" id="PTHR18929:SF253">
    <property type="entry name" value="ENDOPLASMIC RETICULUM RESIDENT PROTEIN 27"/>
    <property type="match status" value="1"/>
</dbReference>
<evidence type="ECO:0000313" key="4">
    <source>
        <dbReference type="Proteomes" id="UP000007303"/>
    </source>
</evidence>
<dbReference type="Gene3D" id="3.40.30.10">
    <property type="entry name" value="Glutaredoxin"/>
    <property type="match status" value="2"/>
</dbReference>
<name>H3CJH3_TETNG</name>
<evidence type="ECO:0000256" key="2">
    <source>
        <dbReference type="SAM" id="SignalP"/>
    </source>
</evidence>
<dbReference type="GeneTree" id="ENSGT00930000151058"/>
<feature type="signal peptide" evidence="2">
    <location>
        <begin position="1"/>
        <end position="17"/>
    </location>
</feature>
<dbReference type="Ensembl" id="ENSTNIT00000008569.1">
    <property type="protein sequence ID" value="ENSTNIP00000008402.1"/>
    <property type="gene ID" value="ENSTNIG00000005692.1"/>
</dbReference>
<evidence type="ECO:0000256" key="1">
    <source>
        <dbReference type="ARBA" id="ARBA00006347"/>
    </source>
</evidence>
<protein>
    <recommendedName>
        <fullName evidence="5">Endoplasmic reticulum protein 27</fullName>
    </recommendedName>
</protein>
<dbReference type="Proteomes" id="UP000007303">
    <property type="component" value="Unassembled WGS sequence"/>
</dbReference>
<dbReference type="GO" id="GO:0005783">
    <property type="term" value="C:endoplasmic reticulum"/>
    <property type="evidence" value="ECO:0007669"/>
    <property type="project" value="TreeGrafter"/>
</dbReference>